<dbReference type="InterPro" id="IPR005119">
    <property type="entry name" value="LysR_subst-bd"/>
</dbReference>
<evidence type="ECO:0000313" key="2">
    <source>
        <dbReference type="EMBL" id="MBC2906263.1"/>
    </source>
</evidence>
<dbReference type="EMBL" id="JACMSF010000047">
    <property type="protein sequence ID" value="MBC2906263.1"/>
    <property type="molecule type" value="Genomic_DNA"/>
</dbReference>
<gene>
    <name evidence="2" type="ORF">H4N64_32950</name>
</gene>
<feature type="domain" description="LysR substrate-binding" evidence="1">
    <location>
        <begin position="3"/>
        <end position="94"/>
    </location>
</feature>
<accession>A0A7X1MCU0</accession>
<sequence>MRSRDIDLLVAYRCLQECPRAPCEGLAITLLGREPLVLVAGAEPERRRPVELAGCLEREWVSGLARNLDRRLLHRWAGELGIAPEVTLETDDLHRCSP</sequence>
<name>A0A7X1MCU0_9ACTN</name>
<dbReference type="Proteomes" id="UP000584670">
    <property type="component" value="Unassembled WGS sequence"/>
</dbReference>
<evidence type="ECO:0000313" key="3">
    <source>
        <dbReference type="Proteomes" id="UP000584670"/>
    </source>
</evidence>
<dbReference type="AlphaFoldDB" id="A0A7X1MCU0"/>
<protein>
    <recommendedName>
        <fullName evidence="1">LysR substrate-binding domain-containing protein</fullName>
    </recommendedName>
</protein>
<dbReference type="Pfam" id="PF03466">
    <property type="entry name" value="LysR_substrate"/>
    <property type="match status" value="1"/>
</dbReference>
<organism evidence="2 3">
    <name type="scientific">Streptomyces cupreus</name>
    <dbReference type="NCBI Taxonomy" id="2759956"/>
    <lineage>
        <taxon>Bacteria</taxon>
        <taxon>Bacillati</taxon>
        <taxon>Actinomycetota</taxon>
        <taxon>Actinomycetes</taxon>
        <taxon>Kitasatosporales</taxon>
        <taxon>Streptomycetaceae</taxon>
        <taxon>Streptomyces</taxon>
    </lineage>
</organism>
<proteinExistence type="predicted"/>
<evidence type="ECO:0000259" key="1">
    <source>
        <dbReference type="Pfam" id="PF03466"/>
    </source>
</evidence>
<keyword evidence="3" id="KW-1185">Reference proteome</keyword>
<comment type="caution">
    <text evidence="2">The sequence shown here is derived from an EMBL/GenBank/DDBJ whole genome shotgun (WGS) entry which is preliminary data.</text>
</comment>
<reference evidence="2 3" key="1">
    <citation type="submission" date="2020-08" db="EMBL/GenBank/DDBJ databases">
        <title>Streptomyces sp. PSKA01 genome sequencing and assembly.</title>
        <authorList>
            <person name="Mandal S."/>
            <person name="Maiti P.K."/>
            <person name="Das P."/>
        </authorList>
    </citation>
    <scope>NUCLEOTIDE SEQUENCE [LARGE SCALE GENOMIC DNA]</scope>
    <source>
        <strain evidence="2 3">PSKA01</strain>
    </source>
</reference>
<dbReference type="SUPFAM" id="SSF53850">
    <property type="entry name" value="Periplasmic binding protein-like II"/>
    <property type="match status" value="1"/>
</dbReference>